<dbReference type="Pfam" id="PF00856">
    <property type="entry name" value="SET"/>
    <property type="match status" value="1"/>
</dbReference>
<evidence type="ECO:0000256" key="1">
    <source>
        <dbReference type="ARBA" id="ARBA00004123"/>
    </source>
</evidence>
<proteinExistence type="predicted"/>
<dbReference type="Pfam" id="PF13832">
    <property type="entry name" value="zf-HC5HC2H_2"/>
    <property type="match status" value="1"/>
</dbReference>
<evidence type="ECO:0000256" key="7">
    <source>
        <dbReference type="ARBA" id="ARBA00022737"/>
    </source>
</evidence>
<dbReference type="PROSITE" id="PS51542">
    <property type="entry name" value="FYRN"/>
    <property type="match status" value="1"/>
</dbReference>
<keyword evidence="7" id="KW-0677">Repeat</keyword>
<keyword evidence="10" id="KW-0156">Chromatin regulator</keyword>
<dbReference type="FunFam" id="3.30.40.10:FF:000002">
    <property type="entry name" value="Histone-lysine N-methyltransferase"/>
    <property type="match status" value="1"/>
</dbReference>
<dbReference type="SUPFAM" id="SSF82199">
    <property type="entry name" value="SET domain"/>
    <property type="match status" value="1"/>
</dbReference>
<keyword evidence="2" id="KW-0597">Phosphoprotein</keyword>
<dbReference type="EMBL" id="GEDV01008968">
    <property type="protein sequence ID" value="JAP79589.1"/>
    <property type="molecule type" value="Transcribed_RNA"/>
</dbReference>
<name>A0A131YJX4_RHIAP</name>
<keyword evidence="5" id="KW-0949">S-adenosyl-L-methionine</keyword>
<dbReference type="PROSITE" id="PS51805">
    <property type="entry name" value="EPHD"/>
    <property type="match status" value="1"/>
</dbReference>
<feature type="compositionally biased region" description="Basic and acidic residues" evidence="15">
    <location>
        <begin position="818"/>
        <end position="828"/>
    </location>
</feature>
<dbReference type="PANTHER" id="PTHR45888">
    <property type="entry name" value="HL01030P-RELATED"/>
    <property type="match status" value="1"/>
</dbReference>
<feature type="compositionally biased region" description="Low complexity" evidence="15">
    <location>
        <begin position="739"/>
        <end position="780"/>
    </location>
</feature>
<comment type="subcellular location">
    <subcellularLocation>
        <location evidence="1">Nucleus</location>
    </subcellularLocation>
</comment>
<feature type="region of interest" description="Disordered" evidence="15">
    <location>
        <begin position="1293"/>
        <end position="1354"/>
    </location>
</feature>
<feature type="compositionally biased region" description="Pro residues" evidence="15">
    <location>
        <begin position="563"/>
        <end position="573"/>
    </location>
</feature>
<evidence type="ECO:0000256" key="4">
    <source>
        <dbReference type="ARBA" id="ARBA00022679"/>
    </source>
</evidence>
<dbReference type="CDD" id="cd19171">
    <property type="entry name" value="SET_KMT2C_2D"/>
    <property type="match status" value="1"/>
</dbReference>
<keyword evidence="14" id="KW-0539">Nucleus</keyword>
<dbReference type="SMART" id="SM00508">
    <property type="entry name" value="PostSET"/>
    <property type="match status" value="1"/>
</dbReference>
<evidence type="ECO:0000259" key="17">
    <source>
        <dbReference type="PROSITE" id="PS50868"/>
    </source>
</evidence>
<dbReference type="SMART" id="SM00541">
    <property type="entry name" value="FYRN"/>
    <property type="match status" value="1"/>
</dbReference>
<dbReference type="SMART" id="SM00542">
    <property type="entry name" value="FYRC"/>
    <property type="match status" value="1"/>
</dbReference>
<dbReference type="InterPro" id="IPR034732">
    <property type="entry name" value="EPHD"/>
</dbReference>
<accession>A0A131YJX4</accession>
<keyword evidence="3 19" id="KW-0489">Methyltransferase</keyword>
<reference evidence="19" key="1">
    <citation type="journal article" date="2016" name="Ticks Tick Borne Dis.">
        <title>De novo assembly and annotation of the salivary gland transcriptome of Rhipicephalus appendiculatus male and female ticks during blood feeding.</title>
        <authorList>
            <person name="de Castro M.H."/>
            <person name="de Klerk D."/>
            <person name="Pienaar R."/>
            <person name="Latif A.A."/>
            <person name="Rees D.J."/>
            <person name="Mans B.J."/>
        </authorList>
    </citation>
    <scope>NUCLEOTIDE SEQUENCE</scope>
    <source>
        <tissue evidence="19">Salivary glands</tissue>
    </source>
</reference>
<evidence type="ECO:0000256" key="5">
    <source>
        <dbReference type="ARBA" id="ARBA00022691"/>
    </source>
</evidence>
<dbReference type="GO" id="GO:0003713">
    <property type="term" value="F:transcription coactivator activity"/>
    <property type="evidence" value="ECO:0007669"/>
    <property type="project" value="TreeGrafter"/>
</dbReference>
<evidence type="ECO:0000256" key="15">
    <source>
        <dbReference type="SAM" id="MobiDB-lite"/>
    </source>
</evidence>
<dbReference type="PROSITE" id="PS51543">
    <property type="entry name" value="FYRC"/>
    <property type="match status" value="1"/>
</dbReference>
<evidence type="ECO:0000256" key="3">
    <source>
        <dbReference type="ARBA" id="ARBA00022603"/>
    </source>
</evidence>
<dbReference type="Pfam" id="PF05964">
    <property type="entry name" value="FYRN"/>
    <property type="match status" value="1"/>
</dbReference>
<keyword evidence="11" id="KW-0805">Transcription regulation</keyword>
<dbReference type="Gene3D" id="3.30.160.360">
    <property type="match status" value="1"/>
</dbReference>
<evidence type="ECO:0000256" key="14">
    <source>
        <dbReference type="ARBA" id="ARBA00023242"/>
    </source>
</evidence>
<feature type="region of interest" description="Disordered" evidence="15">
    <location>
        <begin position="244"/>
        <end position="290"/>
    </location>
</feature>
<dbReference type="PROSITE" id="PS50280">
    <property type="entry name" value="SET"/>
    <property type="match status" value="1"/>
</dbReference>
<feature type="compositionally biased region" description="Polar residues" evidence="15">
    <location>
        <begin position="541"/>
        <end position="559"/>
    </location>
</feature>
<feature type="domain" description="PHD-type" evidence="18">
    <location>
        <begin position="1407"/>
        <end position="1515"/>
    </location>
</feature>
<keyword evidence="12" id="KW-0010">Activator</keyword>
<feature type="compositionally biased region" description="Basic and acidic residues" evidence="15">
    <location>
        <begin position="802"/>
        <end position="811"/>
    </location>
</feature>
<feature type="compositionally biased region" description="Gly residues" evidence="15">
    <location>
        <begin position="61"/>
        <end position="87"/>
    </location>
</feature>
<dbReference type="FunFam" id="2.170.270.10:FF:000003">
    <property type="entry name" value="Histone-lysine N-methyltransferase"/>
    <property type="match status" value="1"/>
</dbReference>
<dbReference type="InterPro" id="IPR001965">
    <property type="entry name" value="Znf_PHD"/>
</dbReference>
<dbReference type="GO" id="GO:0005700">
    <property type="term" value="C:polytene chromosome"/>
    <property type="evidence" value="ECO:0007669"/>
    <property type="project" value="UniProtKB-ARBA"/>
</dbReference>
<dbReference type="SMART" id="SM00317">
    <property type="entry name" value="SET"/>
    <property type="match status" value="1"/>
</dbReference>
<feature type="compositionally biased region" description="Low complexity" evidence="15">
    <location>
        <begin position="649"/>
        <end position="659"/>
    </location>
</feature>
<feature type="compositionally biased region" description="Basic and acidic residues" evidence="15">
    <location>
        <begin position="1293"/>
        <end position="1317"/>
    </location>
</feature>
<dbReference type="InterPro" id="IPR003888">
    <property type="entry name" value="FYrich_N"/>
</dbReference>
<evidence type="ECO:0000256" key="6">
    <source>
        <dbReference type="ARBA" id="ARBA00022723"/>
    </source>
</evidence>
<protein>
    <submittedName>
        <fullName evidence="19">Histone-lysine N-methyltransferase MLL3</fullName>
    </submittedName>
</protein>
<evidence type="ECO:0000259" key="16">
    <source>
        <dbReference type="PROSITE" id="PS50280"/>
    </source>
</evidence>
<keyword evidence="8" id="KW-0863">Zinc-finger</keyword>
<dbReference type="Gene3D" id="3.30.40.10">
    <property type="entry name" value="Zinc/RING finger domain, C3HC4 (zinc finger)"/>
    <property type="match status" value="1"/>
</dbReference>
<dbReference type="GO" id="GO:0032259">
    <property type="term" value="P:methylation"/>
    <property type="evidence" value="ECO:0007669"/>
    <property type="project" value="UniProtKB-KW"/>
</dbReference>
<dbReference type="InterPro" id="IPR013083">
    <property type="entry name" value="Znf_RING/FYVE/PHD"/>
</dbReference>
<keyword evidence="4 19" id="KW-0808">Transferase</keyword>
<dbReference type="InterPro" id="IPR003889">
    <property type="entry name" value="FYrich_C"/>
</dbReference>
<evidence type="ECO:0000259" key="18">
    <source>
        <dbReference type="PROSITE" id="PS51805"/>
    </source>
</evidence>
<evidence type="ECO:0000256" key="11">
    <source>
        <dbReference type="ARBA" id="ARBA00023015"/>
    </source>
</evidence>
<feature type="domain" description="SET" evidence="16">
    <location>
        <begin position="1783"/>
        <end position="1899"/>
    </location>
</feature>
<dbReference type="FunFam" id="3.30.160.360:FF:000001">
    <property type="entry name" value="Histone-lysine N-methyltransferase"/>
    <property type="match status" value="1"/>
</dbReference>
<organism evidence="19">
    <name type="scientific">Rhipicephalus appendiculatus</name>
    <name type="common">Brown ear tick</name>
    <dbReference type="NCBI Taxonomy" id="34631"/>
    <lineage>
        <taxon>Eukaryota</taxon>
        <taxon>Metazoa</taxon>
        <taxon>Ecdysozoa</taxon>
        <taxon>Arthropoda</taxon>
        <taxon>Chelicerata</taxon>
        <taxon>Arachnida</taxon>
        <taxon>Acari</taxon>
        <taxon>Parasitiformes</taxon>
        <taxon>Ixodida</taxon>
        <taxon>Ixodoidea</taxon>
        <taxon>Ixodidae</taxon>
        <taxon>Rhipicephalinae</taxon>
        <taxon>Rhipicephalus</taxon>
        <taxon>Rhipicephalus</taxon>
    </lineage>
</organism>
<dbReference type="GO" id="GO:0045944">
    <property type="term" value="P:positive regulation of transcription by RNA polymerase II"/>
    <property type="evidence" value="ECO:0007669"/>
    <property type="project" value="TreeGrafter"/>
</dbReference>
<dbReference type="GO" id="GO:0044666">
    <property type="term" value="C:MLL3/4 complex"/>
    <property type="evidence" value="ECO:0007669"/>
    <property type="project" value="TreeGrafter"/>
</dbReference>
<feature type="region of interest" description="Disordered" evidence="15">
    <location>
        <begin position="517"/>
        <end position="616"/>
    </location>
</feature>
<dbReference type="Gene3D" id="2.170.270.10">
    <property type="entry name" value="SET domain"/>
    <property type="match status" value="1"/>
</dbReference>
<evidence type="ECO:0000256" key="13">
    <source>
        <dbReference type="ARBA" id="ARBA00023163"/>
    </source>
</evidence>
<dbReference type="Pfam" id="PF05965">
    <property type="entry name" value="FYRC"/>
    <property type="match status" value="1"/>
</dbReference>
<sequence length="1923" mass="206612">MLQQSQYVPQQGMLVRRIVQGQQRPAGPGSFADGQFAARAQMFRGAAPGNNAVRTFAVRPGAGGNNPGGNGGGLPGGSPHTVGGGRGPTPASPPKNSSSSGDEGDGGTSSSAPSLLHRAGESGSSSFGGSTFHVGPSSTVTSYGAEHLPTSVFVSLDYPSSTITSPDGCVSSEVLLSLGDGSPDVAALAASEDEDASVEQSRVALVVVGEEGEEDGTEDHGITQQEEPLDVAVVVETVGTLPTPECEAREDGSSPSGSEGGIDMAISGCGDLHHRSTPAGDHNYSNLPPEGADSELAKKISEGAHFFDHMNMGMDVKIEDRIIRIADEKPCIEKIMNERTTPPQAVKTPSPPLAPVSTSAMSFPASVTHTLNFTLRQTGMPQTVRLPHDEGQLVVLPAKTVVPVVPQLSPSPPLVSCEPLTVKTEPMPPAGATTPPLVLRMHPVPPTPPPSVSSAVCTPHSAPLRWSRSSEVVAVKEEVLTIVPPSMPPTPPPPTAVVIKQEARTTPSPCLAICHKQESDDENAEEVAPPEEEEESAGQPAGTSKTTEEVASQDESNVSCDHAPPPPSPPPPEQTLNPPLAGTPPAATPVASPLIAAPAADSTGLPDSPTTGPVGAACATMPAVTIKVEPGTTASLDLDAPPPPPPPAAAAAVEESPAVKACEGSVEEPEGSTGGKQNVLLKQLLQNCPSAETHKPLAGDLPEVTPSSQPGCRKSENGPSEAVMPAVQQPVLSRPSSPPNEQSSASSDQATTPALAETAENAEATTPATTASASETQPSQPAVSVATGQAPGGTMATTPSEGGDKPEETKVRKLSYLDIRRAQLEREPTPPPPSAEDLALRRQQQRKRPKKPRPPPLAPSGSEAAGAGPDGPRPPSHGGGGAARAKRPRKGSRADEDYEVYLETLMQRLRALPPVRIIEPHIRPNFNIGAVFGRGDLNLREPVLKGSYGRAFLPGQPDPYSVLPFGDRPPPPSAPSSAVTPSPTPLRGFYNQEFSMHTRVTSGGADSNRCREADSPDTIVGASSPECAMFEAPFRFRSLQLVDEDSNDSARSLPSPTVPIVAPIPVKAVPPPQPPPAPLKILLDEKDKENTFPGDKLGLCRSRGLPGAFGGGPPPVPLRESGNVSVTLTLTSEAAGDIQGLLCSLAKLLQVEPPSSYDIIERTTTPPSQKLGLYKHNHKHVTSVEEAEYLVDGKQRFCRHCEIMVSKTGMVKKQASELNLESGVPKEDGDEEAVYFCSSNCYMQFALAHRTPSSAAAPQRKEAAVVCHAAKEEHGGFRGECCKERLTNKFDEDEEPCIKQEEDDRATTPQEETRASAEDNNSDSRLLADEEDSQASMDSTHRKRAARHSISKEQEPMVKKWKNVRWKLWSGDLVGATKYEPPSEEEVGQLLDAQDIFLKPETPVEDTRQCILCHDIGDGETNGPARLLNLDVDLWVHLNCALWSQEVYETCDGALMNVASACRRALLVNCSRCHRTGASLHCFRIRCPAAFHFACASLEGCSFYKDKTILCPQHTPRVPNIENVLESVAVFRRVYISRDEHKQVASMFHKGEQNLLRVGSLIFLSIGQLLPHQLQNFHTQNCIYPVGYKVVRIYWSMHKLGARSRYTCSIHDVDGQPQFQIRVSYKGQEKVLTHRTPKGVWQKVLQPIESFRRETQAIKVFSNFITGEDLFGLTEPAIVRITESLPGVETLSDYNFRYGRSPLLELPLAINPTGCARSEPKLRTHFKRPHTMHTSNTLRPSLQTLGAGGGGGSSFLEASSPYTKHFVHSKSSQYRRMKTEWRNNVYLARSGIQGLGLYAARDIECHTMIIEYIGQLIRNEIAERNEAIYEAQNRGVYMFRLDENRVIDATLSGGLARYINHSCSPNCVAELVQIDRENKILIIANRRITRGEELTYDYKFDYEDDGHKIPCLCSASNCRKWMN</sequence>
<dbReference type="GO" id="GO:0008270">
    <property type="term" value="F:zinc ion binding"/>
    <property type="evidence" value="ECO:0007669"/>
    <property type="project" value="UniProtKB-KW"/>
</dbReference>
<feature type="region of interest" description="Disordered" evidence="15">
    <location>
        <begin position="691"/>
        <end position="894"/>
    </location>
</feature>
<dbReference type="InterPro" id="IPR046341">
    <property type="entry name" value="SET_dom_sf"/>
</dbReference>
<dbReference type="PANTHER" id="PTHR45888:SF6">
    <property type="entry name" value="HL01030P-RELATED"/>
    <property type="match status" value="1"/>
</dbReference>
<feature type="compositionally biased region" description="Low complexity" evidence="15">
    <location>
        <begin position="574"/>
        <end position="594"/>
    </location>
</feature>
<evidence type="ECO:0000256" key="12">
    <source>
        <dbReference type="ARBA" id="ARBA00023159"/>
    </source>
</evidence>
<feature type="region of interest" description="Disordered" evidence="15">
    <location>
        <begin position="630"/>
        <end position="678"/>
    </location>
</feature>
<evidence type="ECO:0000256" key="8">
    <source>
        <dbReference type="ARBA" id="ARBA00022771"/>
    </source>
</evidence>
<feature type="domain" description="Post-SET" evidence="17">
    <location>
        <begin position="1907"/>
        <end position="1923"/>
    </location>
</feature>
<keyword evidence="9" id="KW-0862">Zinc</keyword>
<feature type="compositionally biased region" description="Basic residues" evidence="15">
    <location>
        <begin position="843"/>
        <end position="853"/>
    </location>
</feature>
<feature type="compositionally biased region" description="Low complexity" evidence="15">
    <location>
        <begin position="121"/>
        <end position="130"/>
    </location>
</feature>
<evidence type="ECO:0000256" key="9">
    <source>
        <dbReference type="ARBA" id="ARBA00022833"/>
    </source>
</evidence>
<keyword evidence="13" id="KW-0804">Transcription</keyword>
<keyword evidence="6" id="KW-0479">Metal-binding</keyword>
<evidence type="ECO:0000256" key="10">
    <source>
        <dbReference type="ARBA" id="ARBA00022853"/>
    </source>
</evidence>
<dbReference type="CDD" id="cd15666">
    <property type="entry name" value="ePHD2_KMT2C_like"/>
    <property type="match status" value="1"/>
</dbReference>
<feature type="compositionally biased region" description="Acidic residues" evidence="15">
    <location>
        <begin position="519"/>
        <end position="536"/>
    </location>
</feature>
<feature type="region of interest" description="Disordered" evidence="15">
    <location>
        <begin position="56"/>
        <end position="130"/>
    </location>
</feature>
<dbReference type="GO" id="GO:0042800">
    <property type="term" value="F:histone H3K4 methyltransferase activity"/>
    <property type="evidence" value="ECO:0007669"/>
    <property type="project" value="UniProtKB-ARBA"/>
</dbReference>
<dbReference type="InterPro" id="IPR001214">
    <property type="entry name" value="SET_dom"/>
</dbReference>
<dbReference type="SMART" id="SM00249">
    <property type="entry name" value="PHD"/>
    <property type="match status" value="1"/>
</dbReference>
<evidence type="ECO:0000313" key="19">
    <source>
        <dbReference type="EMBL" id="JAP79589.1"/>
    </source>
</evidence>
<dbReference type="PROSITE" id="PS50868">
    <property type="entry name" value="POST_SET"/>
    <property type="match status" value="1"/>
</dbReference>
<evidence type="ECO:0000256" key="2">
    <source>
        <dbReference type="ARBA" id="ARBA00022553"/>
    </source>
</evidence>
<dbReference type="InterPro" id="IPR003616">
    <property type="entry name" value="Post-SET_dom"/>
</dbReference>